<dbReference type="Proteomes" id="UP000823598">
    <property type="component" value="Unassembled WGS sequence"/>
</dbReference>
<gene>
    <name evidence="3" type="ORF">IAB88_08415</name>
</gene>
<organism evidence="3 4">
    <name type="scientific">Candidatus Limisoma faecipullorum</name>
    <dbReference type="NCBI Taxonomy" id="2840854"/>
    <lineage>
        <taxon>Bacteria</taxon>
        <taxon>Pseudomonadati</taxon>
        <taxon>Bacteroidota</taxon>
        <taxon>Bacteroidia</taxon>
        <taxon>Bacteroidales</taxon>
        <taxon>Candidatus Limisoma</taxon>
    </lineage>
</organism>
<sequence length="544" mass="62604">MMFIFILTGFAGLLSCGSGYDAGVRDALSGLDRMMDDREIIEQRKEKEIERLCELIDKAGGIYGKYLAMDSLFDAYRLYNIDSTMYYAYKKEDLALASRDSSLIIDACLDIIRMNAISGLYVEALDELSDVDTVGLSEKLLYQYAETSVSLYGSMSEIYASHPKGEYYDRKLEESRRMLISLCDTSDINRLYQEVSLALKSSESIAPYIGRLSSRLEKDSSLTVHDKAILSYLLSLSYEKVGNRDKALYSMIRSAEYDLSTPVREHKSLYELSAMLYERGDIERAYRYLSRSVDDLFMTKARVQMQSLERLLPVIASAYNAKKESDSNKLKHSLSAIVVVSFLLIVAILFVYKAKKRAEILKIEAQNVNMQLNESNLRLNRLNRSLVESDKIKEMYIGQYINMCSSYIDRIDKYRNNLLNIARTKAPKDVVDALKSSEFISAELSDFYYSFDKSFLHLYPDFVEKFNALIKEEYRFDIKPGKPLNTELRVFALIRLGITDSNRIAEFLRRSVSTVYNYRVRMRNAAIADRDDFERQVQNIGKNE</sequence>
<evidence type="ECO:0000313" key="3">
    <source>
        <dbReference type="EMBL" id="MBO8477001.1"/>
    </source>
</evidence>
<name>A0A9D9NKN0_9BACT</name>
<accession>A0A9D9NKN0</accession>
<feature type="transmembrane region" description="Helical" evidence="1">
    <location>
        <begin position="333"/>
        <end position="352"/>
    </location>
</feature>
<evidence type="ECO:0000259" key="2">
    <source>
        <dbReference type="Pfam" id="PF19904"/>
    </source>
</evidence>
<keyword evidence="1" id="KW-0472">Membrane</keyword>
<feature type="domain" description="DUF6377" evidence="2">
    <location>
        <begin position="258"/>
        <end position="505"/>
    </location>
</feature>
<dbReference type="EMBL" id="JADIMC010000097">
    <property type="protein sequence ID" value="MBO8477001.1"/>
    <property type="molecule type" value="Genomic_DNA"/>
</dbReference>
<keyword evidence="1" id="KW-1133">Transmembrane helix</keyword>
<keyword evidence="1" id="KW-0812">Transmembrane</keyword>
<dbReference type="InterPro" id="IPR045957">
    <property type="entry name" value="DUF6377"/>
</dbReference>
<dbReference type="AlphaFoldDB" id="A0A9D9NKN0"/>
<proteinExistence type="predicted"/>
<evidence type="ECO:0000313" key="4">
    <source>
        <dbReference type="Proteomes" id="UP000823598"/>
    </source>
</evidence>
<comment type="caution">
    <text evidence="3">The sequence shown here is derived from an EMBL/GenBank/DDBJ whole genome shotgun (WGS) entry which is preliminary data.</text>
</comment>
<reference evidence="3" key="2">
    <citation type="journal article" date="2021" name="PeerJ">
        <title>Extensive microbial diversity within the chicken gut microbiome revealed by metagenomics and culture.</title>
        <authorList>
            <person name="Gilroy R."/>
            <person name="Ravi A."/>
            <person name="Getino M."/>
            <person name="Pursley I."/>
            <person name="Horton D.L."/>
            <person name="Alikhan N.F."/>
            <person name="Baker D."/>
            <person name="Gharbi K."/>
            <person name="Hall N."/>
            <person name="Watson M."/>
            <person name="Adriaenssens E.M."/>
            <person name="Foster-Nyarko E."/>
            <person name="Jarju S."/>
            <person name="Secka A."/>
            <person name="Antonio M."/>
            <person name="Oren A."/>
            <person name="Chaudhuri R.R."/>
            <person name="La Ragione R."/>
            <person name="Hildebrand F."/>
            <person name="Pallen M.J."/>
        </authorList>
    </citation>
    <scope>NUCLEOTIDE SEQUENCE</scope>
    <source>
        <strain evidence="3">6919</strain>
    </source>
</reference>
<reference evidence="3" key="1">
    <citation type="submission" date="2020-10" db="EMBL/GenBank/DDBJ databases">
        <authorList>
            <person name="Gilroy R."/>
        </authorList>
    </citation>
    <scope>NUCLEOTIDE SEQUENCE</scope>
    <source>
        <strain evidence="3">6919</strain>
    </source>
</reference>
<evidence type="ECO:0000256" key="1">
    <source>
        <dbReference type="SAM" id="Phobius"/>
    </source>
</evidence>
<protein>
    <recommendedName>
        <fullName evidence="2">DUF6377 domain-containing protein</fullName>
    </recommendedName>
</protein>
<dbReference type="Pfam" id="PF19904">
    <property type="entry name" value="DUF6377"/>
    <property type="match status" value="1"/>
</dbReference>